<keyword evidence="4" id="KW-1185">Reference proteome</keyword>
<dbReference type="NCBIfam" id="NF041278">
    <property type="entry name" value="CmcJ_NvfI_EfuI"/>
    <property type="match status" value="1"/>
</dbReference>
<dbReference type="GO" id="GO:0032259">
    <property type="term" value="P:methylation"/>
    <property type="evidence" value="ECO:0007669"/>
    <property type="project" value="UniProtKB-KW"/>
</dbReference>
<dbReference type="AlphaFoldDB" id="A0A6A5YNJ5"/>
<comment type="similarity">
    <text evidence="2">Belongs to the asaB hydroxylase/desaturase family.</text>
</comment>
<reference evidence="3" key="1">
    <citation type="journal article" date="2020" name="Stud. Mycol.">
        <title>101 Dothideomycetes genomes: a test case for predicting lifestyles and emergence of pathogens.</title>
        <authorList>
            <person name="Haridas S."/>
            <person name="Albert R."/>
            <person name="Binder M."/>
            <person name="Bloem J."/>
            <person name="Labutti K."/>
            <person name="Salamov A."/>
            <person name="Andreopoulos B."/>
            <person name="Baker S."/>
            <person name="Barry K."/>
            <person name="Bills G."/>
            <person name="Bluhm B."/>
            <person name="Cannon C."/>
            <person name="Castanera R."/>
            <person name="Culley D."/>
            <person name="Daum C."/>
            <person name="Ezra D."/>
            <person name="Gonzalez J."/>
            <person name="Henrissat B."/>
            <person name="Kuo A."/>
            <person name="Liang C."/>
            <person name="Lipzen A."/>
            <person name="Lutzoni F."/>
            <person name="Magnuson J."/>
            <person name="Mondo S."/>
            <person name="Nolan M."/>
            <person name="Ohm R."/>
            <person name="Pangilinan J."/>
            <person name="Park H.-J."/>
            <person name="Ramirez L."/>
            <person name="Alfaro M."/>
            <person name="Sun H."/>
            <person name="Tritt A."/>
            <person name="Yoshinaga Y."/>
            <person name="Zwiers L.-H."/>
            <person name="Turgeon B."/>
            <person name="Goodwin S."/>
            <person name="Spatafora J."/>
            <person name="Crous P."/>
            <person name="Grigoriev I."/>
        </authorList>
    </citation>
    <scope>NUCLEOTIDE SEQUENCE</scope>
    <source>
        <strain evidence="3">CBS 627.86</strain>
    </source>
</reference>
<accession>A0A6A5YNJ5</accession>
<dbReference type="GO" id="GO:0008168">
    <property type="term" value="F:methyltransferase activity"/>
    <property type="evidence" value="ECO:0007669"/>
    <property type="project" value="UniProtKB-KW"/>
</dbReference>
<dbReference type="PANTHER" id="PTHR34598">
    <property type="entry name" value="BLL6449 PROTEIN"/>
    <property type="match status" value="1"/>
</dbReference>
<keyword evidence="3" id="KW-0808">Transferase</keyword>
<name>A0A6A5YNJ5_9PLEO</name>
<sequence length="289" mass="32864">MGNTDQSSERAGDISGAIHFLARIPLYDTVKPFDISYNPGNGLPASNFQGELHRVTVRDMRKYDLPYEQCGFRICSLDSAMKYEDYDHEATIKDVHFPEVESCVKEAMNASFVKIFNFSQRRRHPSFPIATGEAYEYEQPISRAHLDATFESAKNVIRDGVGTKADELFVRPWQFVNIWHPIRGPLYDWPLAVCDVSSVDFDADTMPGDSVNENGIYENIQVHFNDNQKWYYVAGQQQSELLIFKHADSQIEDGVPYGVPHASFNIGTSTDCKPEFLRESIEMAALVVW</sequence>
<dbReference type="InterPro" id="IPR044053">
    <property type="entry name" value="AsaB-like"/>
</dbReference>
<organism evidence="3 4">
    <name type="scientific">Lophiotrema nucula</name>
    <dbReference type="NCBI Taxonomy" id="690887"/>
    <lineage>
        <taxon>Eukaryota</taxon>
        <taxon>Fungi</taxon>
        <taxon>Dikarya</taxon>
        <taxon>Ascomycota</taxon>
        <taxon>Pezizomycotina</taxon>
        <taxon>Dothideomycetes</taxon>
        <taxon>Pleosporomycetidae</taxon>
        <taxon>Pleosporales</taxon>
        <taxon>Lophiotremataceae</taxon>
        <taxon>Lophiotrema</taxon>
    </lineage>
</organism>
<dbReference type="Proteomes" id="UP000799770">
    <property type="component" value="Unassembled WGS sequence"/>
</dbReference>
<keyword evidence="3" id="KW-0489">Methyltransferase</keyword>
<protein>
    <submittedName>
        <fullName evidence="3">Methyltransferase</fullName>
    </submittedName>
</protein>
<evidence type="ECO:0000313" key="4">
    <source>
        <dbReference type="Proteomes" id="UP000799770"/>
    </source>
</evidence>
<evidence type="ECO:0000256" key="1">
    <source>
        <dbReference type="ARBA" id="ARBA00023002"/>
    </source>
</evidence>
<keyword evidence="1" id="KW-0560">Oxidoreductase</keyword>
<dbReference type="GO" id="GO:0016491">
    <property type="term" value="F:oxidoreductase activity"/>
    <property type="evidence" value="ECO:0007669"/>
    <property type="project" value="UniProtKB-KW"/>
</dbReference>
<proteinExistence type="inferred from homology"/>
<dbReference type="PANTHER" id="PTHR34598:SF3">
    <property type="entry name" value="OXIDOREDUCTASE AN1597"/>
    <property type="match status" value="1"/>
</dbReference>
<evidence type="ECO:0000313" key="3">
    <source>
        <dbReference type="EMBL" id="KAF2108839.1"/>
    </source>
</evidence>
<gene>
    <name evidence="3" type="ORF">BDV96DRAFT_692344</name>
</gene>
<evidence type="ECO:0000256" key="2">
    <source>
        <dbReference type="ARBA" id="ARBA00023604"/>
    </source>
</evidence>
<dbReference type="EMBL" id="ML977345">
    <property type="protein sequence ID" value="KAF2108839.1"/>
    <property type="molecule type" value="Genomic_DNA"/>
</dbReference>
<dbReference type="OrthoDB" id="412788at2759"/>